<dbReference type="CTD" id="20246132"/>
<feature type="repeat" description="Solcar" evidence="9">
    <location>
        <begin position="25"/>
        <end position="110"/>
    </location>
</feature>
<dbReference type="Pfam" id="PF00153">
    <property type="entry name" value="Mito_carr"/>
    <property type="match status" value="3"/>
</dbReference>
<dbReference type="FunFam" id="1.50.40.10:FF:000225">
    <property type="entry name" value="Mitochondrial ornithine transporter 1"/>
    <property type="match status" value="1"/>
</dbReference>
<keyword evidence="6" id="KW-1133">Transmembrane helix</keyword>
<dbReference type="InterPro" id="IPR050567">
    <property type="entry name" value="Mitochondrial_Carrier"/>
</dbReference>
<dbReference type="PANTHER" id="PTHR45624:SF12">
    <property type="entry name" value="MITOCHONDRIAL ORNITHINE TRANSPORTER 1"/>
    <property type="match status" value="1"/>
</dbReference>
<dbReference type="PANTHER" id="PTHR45624">
    <property type="entry name" value="MITOCHONDRIAL BASIC AMINO ACIDS TRANSPORTER-RELATED"/>
    <property type="match status" value="1"/>
</dbReference>
<keyword evidence="3 10" id="KW-0813">Transport</keyword>
<dbReference type="Gene3D" id="1.50.40.10">
    <property type="entry name" value="Mitochondrial carrier domain"/>
    <property type="match status" value="2"/>
</dbReference>
<evidence type="ECO:0000256" key="2">
    <source>
        <dbReference type="ARBA" id="ARBA00006375"/>
    </source>
</evidence>
<evidence type="ECO:0008006" key="13">
    <source>
        <dbReference type="Google" id="ProtNLM"/>
    </source>
</evidence>
<gene>
    <name evidence="11" type="ORF">LOTGIDRAFT_209317</name>
</gene>
<dbReference type="PROSITE" id="PS50920">
    <property type="entry name" value="SOLCAR"/>
    <property type="match status" value="3"/>
</dbReference>
<protein>
    <recommendedName>
        <fullName evidence="13">Mitochondrial ornithine transporter 1</fullName>
    </recommendedName>
</protein>
<keyword evidence="5" id="KW-0677">Repeat</keyword>
<evidence type="ECO:0000256" key="10">
    <source>
        <dbReference type="RuleBase" id="RU000488"/>
    </source>
</evidence>
<evidence type="ECO:0000313" key="11">
    <source>
        <dbReference type="EMBL" id="ESO93776.1"/>
    </source>
</evidence>
<comment type="similarity">
    <text evidence="2 10">Belongs to the mitochondrial carrier (TC 2.A.29) family.</text>
</comment>
<evidence type="ECO:0000256" key="9">
    <source>
        <dbReference type="PROSITE-ProRule" id="PRU00282"/>
    </source>
</evidence>
<dbReference type="SUPFAM" id="SSF103506">
    <property type="entry name" value="Mitochondrial carrier"/>
    <property type="match status" value="1"/>
</dbReference>
<evidence type="ECO:0000256" key="3">
    <source>
        <dbReference type="ARBA" id="ARBA00022448"/>
    </source>
</evidence>
<keyword evidence="4 9" id="KW-0812">Transmembrane</keyword>
<dbReference type="HOGENOM" id="CLU_015166_16_3_1"/>
<dbReference type="Proteomes" id="UP000030746">
    <property type="component" value="Unassembled WGS sequence"/>
</dbReference>
<dbReference type="KEGG" id="lgi:LOTGIDRAFT_209317"/>
<dbReference type="GO" id="GO:0000064">
    <property type="term" value="F:L-ornithine transmembrane transporter activity"/>
    <property type="evidence" value="ECO:0007669"/>
    <property type="project" value="TreeGrafter"/>
</dbReference>
<sequence>MEQPLDLVEARAISKKEISSRPTAVDAAIDLTGGTAGGFATVVVGQPLDTVKVKLQTFPTLYRNAFHCFKQTYAQDGLFHGLYAGTVPSMAANIAENAVLFCFYGMCQKLVATARQKHDIKDLNPLDNAFAGCGAAFFSSFALCPTELIKCRLQAMREMATQGQYKGDLSRLKMGPWGLTREILHKEGISGLYKGLTSTFLREMPGYFVFFGGYEISKVLLTPKDGDKENIGILRTIICGGVGGASLWIVIFPADVVKSRIQIQSAGGGITPTFTSTILHIFRTEGIAALYNGLGPTLVRTFPATGALFLAYETTKKYLSRFYDGTFG</sequence>
<dbReference type="GO" id="GO:1990575">
    <property type="term" value="P:mitochondrial L-ornithine transmembrane transport"/>
    <property type="evidence" value="ECO:0007669"/>
    <property type="project" value="TreeGrafter"/>
</dbReference>
<dbReference type="InterPro" id="IPR023395">
    <property type="entry name" value="MCP_dom_sf"/>
</dbReference>
<dbReference type="OMA" id="PIDCFRQ"/>
<evidence type="ECO:0000256" key="7">
    <source>
        <dbReference type="ARBA" id="ARBA00023128"/>
    </source>
</evidence>
<dbReference type="GeneID" id="20246132"/>
<dbReference type="RefSeq" id="XP_009055402.1">
    <property type="nucleotide sequence ID" value="XM_009057154.1"/>
</dbReference>
<dbReference type="AlphaFoldDB" id="V4AJM7"/>
<comment type="subcellular location">
    <subcellularLocation>
        <location evidence="1">Mitochondrion membrane</location>
        <topology evidence="1">Multi-pass membrane protein</topology>
    </subcellularLocation>
</comment>
<evidence type="ECO:0000313" key="12">
    <source>
        <dbReference type="Proteomes" id="UP000030746"/>
    </source>
</evidence>
<keyword evidence="7" id="KW-0496">Mitochondrion</keyword>
<evidence type="ECO:0000256" key="1">
    <source>
        <dbReference type="ARBA" id="ARBA00004225"/>
    </source>
</evidence>
<accession>V4AJM7</accession>
<proteinExistence type="inferred from homology"/>
<feature type="repeat" description="Solcar" evidence="9">
    <location>
        <begin position="231"/>
        <end position="318"/>
    </location>
</feature>
<dbReference type="OrthoDB" id="409586at2759"/>
<dbReference type="InterPro" id="IPR018108">
    <property type="entry name" value="MCP_transmembrane"/>
</dbReference>
<dbReference type="GO" id="GO:0031966">
    <property type="term" value="C:mitochondrial membrane"/>
    <property type="evidence" value="ECO:0007669"/>
    <property type="project" value="UniProtKB-SubCell"/>
</dbReference>
<evidence type="ECO:0000256" key="4">
    <source>
        <dbReference type="ARBA" id="ARBA00022692"/>
    </source>
</evidence>
<feature type="repeat" description="Solcar" evidence="9">
    <location>
        <begin position="123"/>
        <end position="220"/>
    </location>
</feature>
<keyword evidence="8 9" id="KW-0472">Membrane</keyword>
<reference evidence="11 12" key="1">
    <citation type="journal article" date="2013" name="Nature">
        <title>Insights into bilaterian evolution from three spiralian genomes.</title>
        <authorList>
            <person name="Simakov O."/>
            <person name="Marletaz F."/>
            <person name="Cho S.J."/>
            <person name="Edsinger-Gonzales E."/>
            <person name="Havlak P."/>
            <person name="Hellsten U."/>
            <person name="Kuo D.H."/>
            <person name="Larsson T."/>
            <person name="Lv J."/>
            <person name="Arendt D."/>
            <person name="Savage R."/>
            <person name="Osoegawa K."/>
            <person name="de Jong P."/>
            <person name="Grimwood J."/>
            <person name="Chapman J.A."/>
            <person name="Shapiro H."/>
            <person name="Aerts A."/>
            <person name="Otillar R.P."/>
            <person name="Terry A.Y."/>
            <person name="Boore J.L."/>
            <person name="Grigoriev I.V."/>
            <person name="Lindberg D.R."/>
            <person name="Seaver E.C."/>
            <person name="Weisblat D.A."/>
            <person name="Putnam N.H."/>
            <person name="Rokhsar D.S."/>
        </authorList>
    </citation>
    <scope>NUCLEOTIDE SEQUENCE [LARGE SCALE GENOMIC DNA]</scope>
</reference>
<keyword evidence="12" id="KW-1185">Reference proteome</keyword>
<organism evidence="11 12">
    <name type="scientific">Lottia gigantea</name>
    <name type="common">Giant owl limpet</name>
    <dbReference type="NCBI Taxonomy" id="225164"/>
    <lineage>
        <taxon>Eukaryota</taxon>
        <taxon>Metazoa</taxon>
        <taxon>Spiralia</taxon>
        <taxon>Lophotrochozoa</taxon>
        <taxon>Mollusca</taxon>
        <taxon>Gastropoda</taxon>
        <taxon>Patellogastropoda</taxon>
        <taxon>Lottioidea</taxon>
        <taxon>Lottiidae</taxon>
        <taxon>Lottia</taxon>
    </lineage>
</organism>
<name>V4AJM7_LOTGI</name>
<dbReference type="EMBL" id="KB201890">
    <property type="protein sequence ID" value="ESO93776.1"/>
    <property type="molecule type" value="Genomic_DNA"/>
</dbReference>
<evidence type="ECO:0000256" key="5">
    <source>
        <dbReference type="ARBA" id="ARBA00022737"/>
    </source>
</evidence>
<dbReference type="STRING" id="225164.V4AJM7"/>
<evidence type="ECO:0000256" key="6">
    <source>
        <dbReference type="ARBA" id="ARBA00022989"/>
    </source>
</evidence>
<evidence type="ECO:0000256" key="8">
    <source>
        <dbReference type="ARBA" id="ARBA00023136"/>
    </source>
</evidence>